<dbReference type="PROSITE" id="PS51194">
    <property type="entry name" value="HELICASE_CTER"/>
    <property type="match status" value="1"/>
</dbReference>
<keyword evidence="4" id="KW-1133">Transmembrane helix</keyword>
<dbReference type="InterPro" id="IPR055227">
    <property type="entry name" value="HRQ1_WHD"/>
</dbReference>
<keyword evidence="4" id="KW-0812">Transmembrane</keyword>
<evidence type="ECO:0000256" key="3">
    <source>
        <dbReference type="SAM" id="MobiDB-lite"/>
    </source>
</evidence>
<organism evidence="7 8">
    <name type="scientific">Phakopsora pachyrhizi</name>
    <name type="common">Asian soybean rust disease fungus</name>
    <dbReference type="NCBI Taxonomy" id="170000"/>
    <lineage>
        <taxon>Eukaryota</taxon>
        <taxon>Fungi</taxon>
        <taxon>Dikarya</taxon>
        <taxon>Basidiomycota</taxon>
        <taxon>Pucciniomycotina</taxon>
        <taxon>Pucciniomycetes</taxon>
        <taxon>Pucciniales</taxon>
        <taxon>Phakopsoraceae</taxon>
        <taxon>Phakopsora</taxon>
    </lineage>
</organism>
<dbReference type="AlphaFoldDB" id="A0AAV0ALD2"/>
<dbReference type="SMART" id="SM00490">
    <property type="entry name" value="HELICc"/>
    <property type="match status" value="1"/>
</dbReference>
<dbReference type="SUPFAM" id="SSF52540">
    <property type="entry name" value="P-loop containing nucleoside triphosphate hydrolases"/>
    <property type="match status" value="1"/>
</dbReference>
<keyword evidence="2" id="KW-0067">ATP-binding</keyword>
<sequence length="1113" mass="127613">MAGSSNTQNGTRQRQRSTKNDNSKKRKRSKTEEDEEEEGEDDDYETERVKKKTSGSSKERNDELIWPQHFKKLQRVFQALNTVFTFCSTRKHIHTTIDNMRSSVEGILRSSLEVDLIVQIKTLLPDLVRFSYVDKDTLGTLEKLSSSSGSTSRSKSEKEHHLNLYGNLKDPNDSSLEDSSQEVLLFQILDGDLKKKKSSTQISSIKQRLQKGCLRTASRISVQELLMPSYSPKVMIQMIEKRNLKFRLAIEELLKACADESPPIDPLKLLIDSSLDYYPEESIAKQAARFLEVKDKHRSNGNTHNSNNNLSPSLEDGLNLRHVLNEIKRDRKYRDQIVENGERISESKEPVYGDLDHPLSPMISEALYSTKGIKRLYSHQAEAINHLKNGSDVIMTTSTSSGKSLAFQIPMLRALEEDSMSRGLYIFPTKALAQDQRRAFEELVSACGDKLSNVRASTFDGDTPQNDRSNIRLAANLIFTNPDMIHISILPNEQHWRNFFQNLKFVVVDELHIYCGLFGCHVSMIMRRLRRVCEAVGNLDLRFISCSATIKNPIEHMKKVFGLDDVKLVSNDGSPCESKINLIWNPPLIDASDPGQGRVNPIVEASQLLRLFLRRGIRTIVFCRIRRTCELLMKQISEDLISEDRKDLLDRVRSYRSGYTAQERRLIEKEMFSGQLLGIVSTTALELGIDIGSLDAVITLGFPRSLSGLRQQAGRAGRRNKTSLSILILEQNALDQHFARNPIEIFEGATQPVCLDLDNSIIFTGHLQCAADEVPIHQVDDQKFFGKGLTVEFCVENLVKDQDYGFYHCNPRFQPYPSKNVSIRSIEDTMYSIVDISDLTRPKILEEIESSRVMFECHEGAIYVHQGKSYQVITVDHQGLICKLKEVAVDWLTESKEITEVETVKTMRMRQIKSSSNYACYGTIKITTNVYGYVKLDKRRKDVLDSFELENKPLINETRGIWIDIPSQIISSLRKTISNILNFIHSAEHSILNFTSLYSLYTSGDLKIPCKSFQQIQNSNNRFNNKMKKAFFSKNDERRYKSSVVRTSIEKDRLYRFVFRSNDLYHFITITILILNYYFIHMYVLICTWGTGTTFIFIYYFLKKPIMIKNTYI</sequence>
<keyword evidence="1" id="KW-0547">Nucleotide-binding</keyword>
<protein>
    <recommendedName>
        <fullName evidence="9">P-loop containing nucleoside triphosphate hydrolase protein</fullName>
    </recommendedName>
</protein>
<dbReference type="Pfam" id="PF08839">
    <property type="entry name" value="CDT1"/>
    <property type="match status" value="1"/>
</dbReference>
<evidence type="ECO:0000313" key="8">
    <source>
        <dbReference type="Proteomes" id="UP001153365"/>
    </source>
</evidence>
<gene>
    <name evidence="7" type="ORF">PPACK8108_LOCUS2905</name>
</gene>
<evidence type="ECO:0000313" key="7">
    <source>
        <dbReference type="EMBL" id="CAH7668397.1"/>
    </source>
</evidence>
<evidence type="ECO:0000256" key="1">
    <source>
        <dbReference type="ARBA" id="ARBA00022741"/>
    </source>
</evidence>
<name>A0AAV0ALD2_PHAPC</name>
<reference evidence="7" key="1">
    <citation type="submission" date="2022-06" db="EMBL/GenBank/DDBJ databases">
        <authorList>
            <consortium name="SYNGENTA / RWTH Aachen University"/>
        </authorList>
    </citation>
    <scope>NUCLEOTIDE SEQUENCE</scope>
</reference>
<dbReference type="InterPro" id="IPR014939">
    <property type="entry name" value="CDT1_Gemini-bd-like"/>
</dbReference>
<feature type="compositionally biased region" description="Polar residues" evidence="3">
    <location>
        <begin position="1"/>
        <end position="12"/>
    </location>
</feature>
<feature type="region of interest" description="Disordered" evidence="3">
    <location>
        <begin position="1"/>
        <end position="60"/>
    </location>
</feature>
<dbReference type="GO" id="GO:0005524">
    <property type="term" value="F:ATP binding"/>
    <property type="evidence" value="ECO:0007669"/>
    <property type="project" value="UniProtKB-KW"/>
</dbReference>
<evidence type="ECO:0000259" key="5">
    <source>
        <dbReference type="PROSITE" id="PS51192"/>
    </source>
</evidence>
<dbReference type="CDD" id="cd18797">
    <property type="entry name" value="SF2_C_Hrq"/>
    <property type="match status" value="1"/>
</dbReference>
<keyword evidence="8" id="KW-1185">Reference proteome</keyword>
<dbReference type="InterPro" id="IPR027417">
    <property type="entry name" value="P-loop_NTPase"/>
</dbReference>
<comment type="caution">
    <text evidence="7">The sequence shown here is derived from an EMBL/GenBank/DDBJ whole genome shotgun (WGS) entry which is preliminary data.</text>
</comment>
<feature type="transmembrane region" description="Helical" evidence="4">
    <location>
        <begin position="1078"/>
        <end position="1102"/>
    </location>
</feature>
<keyword evidence="4" id="KW-0472">Membrane</keyword>
<dbReference type="CDD" id="cd17923">
    <property type="entry name" value="DEXHc_Hrq1-like"/>
    <property type="match status" value="1"/>
</dbReference>
<dbReference type="PANTHER" id="PTHR47957">
    <property type="entry name" value="ATP-DEPENDENT HELICASE HRQ1"/>
    <property type="match status" value="1"/>
</dbReference>
<dbReference type="GO" id="GO:0003676">
    <property type="term" value="F:nucleic acid binding"/>
    <property type="evidence" value="ECO:0007669"/>
    <property type="project" value="InterPro"/>
</dbReference>
<dbReference type="GO" id="GO:0043138">
    <property type="term" value="F:3'-5' DNA helicase activity"/>
    <property type="evidence" value="ECO:0007669"/>
    <property type="project" value="TreeGrafter"/>
</dbReference>
<evidence type="ECO:0000256" key="2">
    <source>
        <dbReference type="ARBA" id="ARBA00022840"/>
    </source>
</evidence>
<feature type="domain" description="Helicase C-terminal" evidence="6">
    <location>
        <begin position="607"/>
        <end position="761"/>
    </location>
</feature>
<evidence type="ECO:0008006" key="9">
    <source>
        <dbReference type="Google" id="ProtNLM"/>
    </source>
</evidence>
<dbReference type="InterPro" id="IPR014001">
    <property type="entry name" value="Helicase_ATP-bd"/>
</dbReference>
<dbReference type="InterPro" id="IPR001650">
    <property type="entry name" value="Helicase_C-like"/>
</dbReference>
<proteinExistence type="predicted"/>
<dbReference type="GO" id="GO:0005634">
    <property type="term" value="C:nucleus"/>
    <property type="evidence" value="ECO:0007669"/>
    <property type="project" value="TreeGrafter"/>
</dbReference>
<dbReference type="PANTHER" id="PTHR47957:SF3">
    <property type="entry name" value="ATP-DEPENDENT HELICASE HRQ1"/>
    <property type="match status" value="1"/>
</dbReference>
<dbReference type="EMBL" id="CALTRL010000508">
    <property type="protein sequence ID" value="CAH7668397.1"/>
    <property type="molecule type" value="Genomic_DNA"/>
</dbReference>
<dbReference type="GO" id="GO:0036297">
    <property type="term" value="P:interstrand cross-link repair"/>
    <property type="evidence" value="ECO:0007669"/>
    <property type="project" value="TreeGrafter"/>
</dbReference>
<dbReference type="SMART" id="SM00487">
    <property type="entry name" value="DEXDc"/>
    <property type="match status" value="1"/>
</dbReference>
<dbReference type="GO" id="GO:0006289">
    <property type="term" value="P:nucleotide-excision repair"/>
    <property type="evidence" value="ECO:0007669"/>
    <property type="project" value="TreeGrafter"/>
</dbReference>
<feature type="compositionally biased region" description="Acidic residues" evidence="3">
    <location>
        <begin position="32"/>
        <end position="45"/>
    </location>
</feature>
<dbReference type="Pfam" id="PF22982">
    <property type="entry name" value="WHD_HRQ1"/>
    <property type="match status" value="1"/>
</dbReference>
<dbReference type="InterPro" id="IPR011545">
    <property type="entry name" value="DEAD/DEAH_box_helicase_dom"/>
</dbReference>
<accession>A0AAV0ALD2</accession>
<evidence type="ECO:0000256" key="4">
    <source>
        <dbReference type="SAM" id="Phobius"/>
    </source>
</evidence>
<dbReference type="PROSITE" id="PS51192">
    <property type="entry name" value="HELICASE_ATP_BIND_1"/>
    <property type="match status" value="1"/>
</dbReference>
<feature type="domain" description="Helicase ATP-binding" evidence="5">
    <location>
        <begin position="384"/>
        <end position="568"/>
    </location>
</feature>
<dbReference type="Pfam" id="PF00271">
    <property type="entry name" value="Helicase_C"/>
    <property type="match status" value="1"/>
</dbReference>
<evidence type="ECO:0000259" key="6">
    <source>
        <dbReference type="PROSITE" id="PS51194"/>
    </source>
</evidence>
<dbReference type="Proteomes" id="UP001153365">
    <property type="component" value="Unassembled WGS sequence"/>
</dbReference>
<dbReference type="Pfam" id="PF00270">
    <property type="entry name" value="DEAD"/>
    <property type="match status" value="1"/>
</dbReference>
<dbReference type="Gene3D" id="3.40.50.300">
    <property type="entry name" value="P-loop containing nucleotide triphosphate hydrolases"/>
    <property type="match status" value="2"/>
</dbReference>